<keyword evidence="5" id="KW-0963">Cytoplasm</keyword>
<comment type="function">
    <text evidence="5">Catalyzes the formation of 2'O-methylated cytidine (Cm32) or 2'O-methylated uridine (Um32) at position 32 in tRNA.</text>
</comment>
<comment type="caution">
    <text evidence="7">The sequence shown here is derived from an EMBL/GenBank/DDBJ whole genome shotgun (WGS) entry which is preliminary data.</text>
</comment>
<comment type="subcellular location">
    <subcellularLocation>
        <location evidence="5">Cytoplasm</location>
    </subcellularLocation>
</comment>
<evidence type="ECO:0000256" key="1">
    <source>
        <dbReference type="ARBA" id="ARBA00007228"/>
    </source>
</evidence>
<evidence type="ECO:0000313" key="8">
    <source>
        <dbReference type="Proteomes" id="UP000244906"/>
    </source>
</evidence>
<evidence type="ECO:0000256" key="5">
    <source>
        <dbReference type="RuleBase" id="RU362024"/>
    </source>
</evidence>
<evidence type="ECO:0000256" key="3">
    <source>
        <dbReference type="ARBA" id="ARBA00022679"/>
    </source>
</evidence>
<keyword evidence="4 5" id="KW-0949">S-adenosyl-L-methionine</keyword>
<dbReference type="FunFam" id="3.40.1280.10:FF:000006">
    <property type="entry name" value="Uncharacterized tRNA/rRNA methyltransferase HI_0380"/>
    <property type="match status" value="1"/>
</dbReference>
<keyword evidence="8" id="KW-1185">Reference proteome</keyword>
<comment type="similarity">
    <text evidence="1">Belongs to the class IV-like SAM-binding methyltransferase superfamily. RNA methyltransferase TrmH family.</text>
</comment>
<proteinExistence type="inferred from homology"/>
<dbReference type="PANTHER" id="PTHR42786:SF2">
    <property type="entry name" value="TRNA (CYTIDINE_URIDINE-2'-O-)-METHYLTRANSFERASE TRMJ"/>
    <property type="match status" value="1"/>
</dbReference>
<protein>
    <recommendedName>
        <fullName evidence="5">tRNA (cytidine/uridine-2'-O-)-methyltransferase TrmJ</fullName>
        <ecNumber evidence="5">2.1.1.200</ecNumber>
    </recommendedName>
    <alternativeName>
        <fullName evidence="5">tRNA (cytidine(32)/uridine(32)-2'-O)-methyltransferase</fullName>
    </alternativeName>
    <alternativeName>
        <fullName evidence="5">tRNA Cm32/Um32 methyltransferase</fullName>
    </alternativeName>
</protein>
<evidence type="ECO:0000313" key="7">
    <source>
        <dbReference type="EMBL" id="PVZ62967.1"/>
    </source>
</evidence>
<gene>
    <name evidence="5" type="primary">trmJ</name>
    <name evidence="7" type="ORF">DC094_21615</name>
</gene>
<keyword evidence="5" id="KW-0819">tRNA processing</keyword>
<dbReference type="Proteomes" id="UP000244906">
    <property type="component" value="Unassembled WGS sequence"/>
</dbReference>
<dbReference type="InterPro" id="IPR029026">
    <property type="entry name" value="tRNA_m1G_MTases_N"/>
</dbReference>
<comment type="catalytic activity">
    <reaction evidence="5">
        <text>uridine(32) in tRNA + S-adenosyl-L-methionine = 2'-O-methyluridine(32) in tRNA + S-adenosyl-L-homocysteine + H(+)</text>
        <dbReference type="Rhea" id="RHEA:42936"/>
        <dbReference type="Rhea" id="RHEA-COMP:10107"/>
        <dbReference type="Rhea" id="RHEA-COMP:10290"/>
        <dbReference type="ChEBI" id="CHEBI:15378"/>
        <dbReference type="ChEBI" id="CHEBI:57856"/>
        <dbReference type="ChEBI" id="CHEBI:59789"/>
        <dbReference type="ChEBI" id="CHEBI:65315"/>
        <dbReference type="ChEBI" id="CHEBI:74478"/>
        <dbReference type="EC" id="2.1.1.200"/>
    </reaction>
</comment>
<reference evidence="7 8" key="1">
    <citation type="submission" date="2018-04" db="EMBL/GenBank/DDBJ databases">
        <title>Thalassorhabdus spongiae gen. nov., sp. nov., isolated from a marine sponge in South-West Iceland.</title>
        <authorList>
            <person name="Knobloch S."/>
            <person name="Daussin A."/>
            <person name="Johannsson R."/>
            <person name="Marteinsson V.T."/>
        </authorList>
    </citation>
    <scope>NUCLEOTIDE SEQUENCE [LARGE SCALE GENOMIC DNA]</scope>
    <source>
        <strain evidence="7 8">Hp12</strain>
    </source>
</reference>
<dbReference type="OrthoDB" id="9806346at2"/>
<evidence type="ECO:0000256" key="4">
    <source>
        <dbReference type="ARBA" id="ARBA00022691"/>
    </source>
</evidence>
<dbReference type="GO" id="GO:0005829">
    <property type="term" value="C:cytosol"/>
    <property type="evidence" value="ECO:0007669"/>
    <property type="project" value="TreeGrafter"/>
</dbReference>
<dbReference type="PANTHER" id="PTHR42786">
    <property type="entry name" value="TRNA/RRNA METHYLTRANSFERASE"/>
    <property type="match status" value="1"/>
</dbReference>
<dbReference type="PIRSF" id="PIRSF004808">
    <property type="entry name" value="LasT"/>
    <property type="match status" value="1"/>
</dbReference>
<dbReference type="InterPro" id="IPR004384">
    <property type="entry name" value="RNA_MeTrfase_TrmJ/LasT"/>
</dbReference>
<dbReference type="AlphaFoldDB" id="A0A2V1GMX1"/>
<dbReference type="GO" id="GO:0002128">
    <property type="term" value="P:tRNA nucleoside ribose methylation"/>
    <property type="evidence" value="ECO:0007669"/>
    <property type="project" value="TreeGrafter"/>
</dbReference>
<feature type="domain" description="tRNA/rRNA methyltransferase SpoU type" evidence="6">
    <location>
        <begin position="6"/>
        <end position="155"/>
    </location>
</feature>
<keyword evidence="2 5" id="KW-0489">Methyltransferase</keyword>
<accession>A0A2V1GMX1</accession>
<evidence type="ECO:0000256" key="2">
    <source>
        <dbReference type="ARBA" id="ARBA00022603"/>
    </source>
</evidence>
<name>A0A2V1GMX1_9GAMM</name>
<dbReference type="RefSeq" id="WP_116689204.1">
    <property type="nucleotide sequence ID" value="NZ_CAWNYD010000017.1"/>
</dbReference>
<dbReference type="NCBIfam" id="TIGR00050">
    <property type="entry name" value="rRNA_methyl_1"/>
    <property type="match status" value="1"/>
</dbReference>
<dbReference type="SUPFAM" id="SSF75217">
    <property type="entry name" value="alpha/beta knot"/>
    <property type="match status" value="1"/>
</dbReference>
<dbReference type="EC" id="2.1.1.200" evidence="5"/>
<dbReference type="GO" id="GO:0160206">
    <property type="term" value="F:tRNA (cytidine(32)/uridine(32)-2'-O)-methyltransferase activity"/>
    <property type="evidence" value="ECO:0007669"/>
    <property type="project" value="UniProtKB-EC"/>
</dbReference>
<dbReference type="Pfam" id="PF00588">
    <property type="entry name" value="SpoU_methylase"/>
    <property type="match status" value="1"/>
</dbReference>
<dbReference type="CDD" id="cd18093">
    <property type="entry name" value="SpoU-like_TrmJ"/>
    <property type="match status" value="1"/>
</dbReference>
<dbReference type="GO" id="GO:0106339">
    <property type="term" value="F:tRNA (cytidine(32)-2'-O)-methyltransferase activity"/>
    <property type="evidence" value="ECO:0007669"/>
    <property type="project" value="RHEA"/>
</dbReference>
<comment type="subunit">
    <text evidence="5">Homodimer.</text>
</comment>
<dbReference type="InterPro" id="IPR029028">
    <property type="entry name" value="Alpha/beta_knot_MTases"/>
</dbReference>
<dbReference type="Gene3D" id="1.10.8.590">
    <property type="match status" value="1"/>
</dbReference>
<dbReference type="InterPro" id="IPR001537">
    <property type="entry name" value="SpoU_MeTrfase"/>
</dbReference>
<comment type="catalytic activity">
    <reaction evidence="5">
        <text>cytidine(32) in tRNA + S-adenosyl-L-methionine = 2'-O-methylcytidine(32) in tRNA + S-adenosyl-L-homocysteine + H(+)</text>
        <dbReference type="Rhea" id="RHEA:42932"/>
        <dbReference type="Rhea" id="RHEA-COMP:10288"/>
        <dbReference type="Rhea" id="RHEA-COMP:10289"/>
        <dbReference type="ChEBI" id="CHEBI:15378"/>
        <dbReference type="ChEBI" id="CHEBI:57856"/>
        <dbReference type="ChEBI" id="CHEBI:59789"/>
        <dbReference type="ChEBI" id="CHEBI:74495"/>
        <dbReference type="ChEBI" id="CHEBI:82748"/>
        <dbReference type="EC" id="2.1.1.200"/>
    </reaction>
</comment>
<evidence type="ECO:0000259" key="6">
    <source>
        <dbReference type="Pfam" id="PF00588"/>
    </source>
</evidence>
<organism evidence="7 8">
    <name type="scientific">Pelagibaculum spongiae</name>
    <dbReference type="NCBI Taxonomy" id="2080658"/>
    <lineage>
        <taxon>Bacteria</taxon>
        <taxon>Pseudomonadati</taxon>
        <taxon>Pseudomonadota</taxon>
        <taxon>Gammaproteobacteria</taxon>
        <taxon>Oceanospirillales</taxon>
        <taxon>Pelagibaculum</taxon>
    </lineage>
</organism>
<dbReference type="EMBL" id="QDDL01000017">
    <property type="protein sequence ID" value="PVZ62967.1"/>
    <property type="molecule type" value="Genomic_DNA"/>
</dbReference>
<keyword evidence="3 7" id="KW-0808">Transferase</keyword>
<dbReference type="Gene3D" id="3.40.1280.10">
    <property type="match status" value="1"/>
</dbReference>
<dbReference type="GO" id="GO:0003723">
    <property type="term" value="F:RNA binding"/>
    <property type="evidence" value="ECO:0007669"/>
    <property type="project" value="InterPro"/>
</dbReference>
<sequence>MSLSNIRIVLVQTWHSGNIGAAARAMKTMGLSDLWLVNPVDYPSDEATSRAAGAIDLLQNAHVVESLDQAVADCSLVIGTSAKQRDNKRPLIDAETSAGKLLQEQQNGPVALVFGRERSGLSNEDLARCNYHACVPANPEYPVLNMASAVQLFCYEICKQNRRPVPFNPAIQTTSISVNDQAYPQRQQLDHLHKRIDQLMDLTGFAPSDSHLQSAEKLQNLLERARPNHKELNLLQGFLESLKNHQDIKNQS</sequence>